<sequence>MALLATAFWYCRQLCTYIAHLLKRWNRYLQKKFTNNNSVSDEVDLLDYCTKEWKGETEQARQMRKAYEQLFCKHHVKYLRKVNGDGYCVLRAVLFQIFSQGLPLPSWTKATDVLKIPEKLLYSQGCNWIQQYSFGPEKYTGSNTLGKLRKCVETLKSQWTEISSVRDHCEREKLCRAIFSDKETEHKMYEGIKFIMLYQVIEAYECFSNKEEGIPRFFCSLFAQDTSLDPLSYMMNHLNSVGDGRGLDQVELFLLGYLLEVKIIVYRLSKFSSDVFQEYCFEDYQRDWHEIFLLTDDDRHYHIPVIRI</sequence>
<dbReference type="GO" id="GO:0005737">
    <property type="term" value="C:cytoplasm"/>
    <property type="evidence" value="ECO:0007669"/>
    <property type="project" value="UniProtKB-SubCell"/>
</dbReference>
<accession>A0A9Q0Y1Z0</accession>
<evidence type="ECO:0000313" key="4">
    <source>
        <dbReference type="EMBL" id="KAJ7338418.1"/>
    </source>
</evidence>
<dbReference type="Pfam" id="PF16218">
    <property type="entry name" value="Peptidase_C101"/>
    <property type="match status" value="1"/>
</dbReference>
<evidence type="ECO:0000256" key="1">
    <source>
        <dbReference type="ARBA" id="ARBA00004496"/>
    </source>
</evidence>
<evidence type="ECO:0000256" key="2">
    <source>
        <dbReference type="ARBA" id="ARBA00010267"/>
    </source>
</evidence>
<dbReference type="PANTHER" id="PTHR33662">
    <property type="entry name" value="OTU DEUBIQUITINASE WITH LINEAR LINKAGE-SPECIFICITY A-RELATED"/>
    <property type="match status" value="1"/>
</dbReference>
<comment type="similarity">
    <text evidence="2">Belongs to the peptidase C65 family. Otulin subfamily.</text>
</comment>
<protein>
    <submittedName>
        <fullName evidence="4">Uncharacterized protein</fullName>
    </submittedName>
</protein>
<proteinExistence type="inferred from homology"/>
<organism evidence="4 5">
    <name type="scientific">Phrynocephalus forsythii</name>
    <dbReference type="NCBI Taxonomy" id="171643"/>
    <lineage>
        <taxon>Eukaryota</taxon>
        <taxon>Metazoa</taxon>
        <taxon>Chordata</taxon>
        <taxon>Craniata</taxon>
        <taxon>Vertebrata</taxon>
        <taxon>Euteleostomi</taxon>
        <taxon>Lepidosauria</taxon>
        <taxon>Squamata</taxon>
        <taxon>Bifurcata</taxon>
        <taxon>Unidentata</taxon>
        <taxon>Episquamata</taxon>
        <taxon>Toxicofera</taxon>
        <taxon>Iguania</taxon>
        <taxon>Acrodonta</taxon>
        <taxon>Agamidae</taxon>
        <taxon>Agaminae</taxon>
        <taxon>Phrynocephalus</taxon>
    </lineage>
</organism>
<dbReference type="PANTHER" id="PTHR33662:SF1">
    <property type="entry name" value="INACTIVE UBIQUITIN THIOESTERASE OTULINL"/>
    <property type="match status" value="1"/>
</dbReference>
<dbReference type="InterPro" id="IPR023235">
    <property type="entry name" value="FAM105"/>
</dbReference>
<comment type="caution">
    <text evidence="4">The sequence shown here is derived from an EMBL/GenBank/DDBJ whole genome shotgun (WGS) entry which is preliminary data.</text>
</comment>
<keyword evidence="3" id="KW-0963">Cytoplasm</keyword>
<dbReference type="EMBL" id="JAPFRF010000003">
    <property type="protein sequence ID" value="KAJ7338418.1"/>
    <property type="molecule type" value="Genomic_DNA"/>
</dbReference>
<keyword evidence="5" id="KW-1185">Reference proteome</keyword>
<dbReference type="PRINTS" id="PR02055">
    <property type="entry name" value="PROTEINF105"/>
</dbReference>
<gene>
    <name evidence="4" type="ORF">JRQ81_012058</name>
</gene>
<evidence type="ECO:0000256" key="3">
    <source>
        <dbReference type="ARBA" id="ARBA00022490"/>
    </source>
</evidence>
<reference evidence="4" key="1">
    <citation type="journal article" date="2023" name="DNA Res.">
        <title>Chromosome-level genome assembly of Phrynocephalus forsythii using third-generation DNA sequencing and Hi-C analysis.</title>
        <authorList>
            <person name="Qi Y."/>
            <person name="Zhao W."/>
            <person name="Zhao Y."/>
            <person name="Niu C."/>
            <person name="Cao S."/>
            <person name="Zhang Y."/>
        </authorList>
    </citation>
    <scope>NUCLEOTIDE SEQUENCE</scope>
    <source>
        <tissue evidence="4">Muscle</tissue>
    </source>
</reference>
<name>A0A9Q0Y1Z0_9SAUR</name>
<evidence type="ECO:0000313" key="5">
    <source>
        <dbReference type="Proteomes" id="UP001142489"/>
    </source>
</evidence>
<comment type="subcellular location">
    <subcellularLocation>
        <location evidence="1">Cytoplasm</location>
    </subcellularLocation>
</comment>
<dbReference type="InterPro" id="IPR023236">
    <property type="entry name" value="OTULINL"/>
</dbReference>
<dbReference type="Proteomes" id="UP001142489">
    <property type="component" value="Unassembled WGS sequence"/>
</dbReference>
<dbReference type="PRINTS" id="PR02056">
    <property type="entry name" value="PROTEINF105A"/>
</dbReference>
<dbReference type="AlphaFoldDB" id="A0A9Q0Y1Z0"/>
<dbReference type="OrthoDB" id="5962728at2759"/>